<gene>
    <name evidence="5" type="ORF">GCM10017161_10350</name>
</gene>
<feature type="binding site" evidence="2">
    <location>
        <position position="349"/>
    </location>
    <ligand>
        <name>Zn(2+)</name>
        <dbReference type="ChEBI" id="CHEBI:29105"/>
        <note>catalytic</note>
    </ligand>
</feature>
<keyword evidence="3" id="KW-0732">Signal</keyword>
<dbReference type="GO" id="GO:0008270">
    <property type="term" value="F:zinc ion binding"/>
    <property type="evidence" value="ECO:0007669"/>
    <property type="project" value="InterPro"/>
</dbReference>
<dbReference type="AlphaFoldDB" id="A0A919BFA3"/>
<dbReference type="InterPro" id="IPR014782">
    <property type="entry name" value="Peptidase_M1_dom"/>
</dbReference>
<accession>A0A919BFA3</accession>
<feature type="binding site" evidence="2">
    <location>
        <position position="353"/>
    </location>
    <ligand>
        <name>Zn(2+)</name>
        <dbReference type="ChEBI" id="CHEBI:29105"/>
        <note>catalytic</note>
    </ligand>
</feature>
<dbReference type="InterPro" id="IPR034015">
    <property type="entry name" value="M1_LTA4H"/>
</dbReference>
<evidence type="ECO:0000256" key="3">
    <source>
        <dbReference type="SAM" id="SignalP"/>
    </source>
</evidence>
<evidence type="ECO:0000259" key="4">
    <source>
        <dbReference type="Pfam" id="PF01433"/>
    </source>
</evidence>
<dbReference type="GO" id="GO:0008237">
    <property type="term" value="F:metallopeptidase activity"/>
    <property type="evidence" value="ECO:0007669"/>
    <property type="project" value="InterPro"/>
</dbReference>
<dbReference type="SUPFAM" id="SSF55486">
    <property type="entry name" value="Metalloproteases ('zincins'), catalytic domain"/>
    <property type="match status" value="1"/>
</dbReference>
<keyword evidence="2" id="KW-0479">Metal-binding</keyword>
<dbReference type="CDD" id="cd09604">
    <property type="entry name" value="M1_APN_like"/>
    <property type="match status" value="1"/>
</dbReference>
<evidence type="ECO:0000313" key="6">
    <source>
        <dbReference type="Proteomes" id="UP000623842"/>
    </source>
</evidence>
<comment type="caution">
    <text evidence="5">The sequence shown here is derived from an EMBL/GenBank/DDBJ whole genome shotgun (WGS) entry which is preliminary data.</text>
</comment>
<reference evidence="5" key="2">
    <citation type="submission" date="2020-09" db="EMBL/GenBank/DDBJ databases">
        <authorList>
            <person name="Sun Q."/>
            <person name="Kim S."/>
        </authorList>
    </citation>
    <scope>NUCLEOTIDE SEQUENCE</scope>
    <source>
        <strain evidence="5">KCTC 42731</strain>
    </source>
</reference>
<keyword evidence="2" id="KW-0862">Zinc</keyword>
<evidence type="ECO:0000313" key="5">
    <source>
        <dbReference type="EMBL" id="GHF84803.1"/>
    </source>
</evidence>
<feature type="signal peptide" evidence="3">
    <location>
        <begin position="1"/>
        <end position="21"/>
    </location>
</feature>
<name>A0A919BFA3_9GAMM</name>
<organism evidence="5 6">
    <name type="scientific">Thalassotalea marina</name>
    <dbReference type="NCBI Taxonomy" id="1673741"/>
    <lineage>
        <taxon>Bacteria</taxon>
        <taxon>Pseudomonadati</taxon>
        <taxon>Pseudomonadota</taxon>
        <taxon>Gammaproteobacteria</taxon>
        <taxon>Alteromonadales</taxon>
        <taxon>Colwelliaceae</taxon>
        <taxon>Thalassotalea</taxon>
    </lineage>
</organism>
<dbReference type="PANTHER" id="PTHR45726:SF3">
    <property type="entry name" value="LEUKOTRIENE A-4 HYDROLASE"/>
    <property type="match status" value="1"/>
</dbReference>
<dbReference type="InterPro" id="IPR027268">
    <property type="entry name" value="Peptidase_M4/M1_CTD_sf"/>
</dbReference>
<feature type="domain" description="Peptidase M1 membrane alanine aminopeptidase" evidence="4">
    <location>
        <begin position="285"/>
        <end position="483"/>
    </location>
</feature>
<dbReference type="Pfam" id="PF01433">
    <property type="entry name" value="Peptidase_M1"/>
    <property type="match status" value="1"/>
</dbReference>
<keyword evidence="6" id="KW-1185">Reference proteome</keyword>
<dbReference type="Gene3D" id="1.10.390.10">
    <property type="entry name" value="Neutral Protease Domain 2"/>
    <property type="match status" value="1"/>
</dbReference>
<dbReference type="EMBL" id="BNCK01000002">
    <property type="protein sequence ID" value="GHF84803.1"/>
    <property type="molecule type" value="Genomic_DNA"/>
</dbReference>
<sequence>MKNLQCIVLVFGFILSVSTMASALRIAGPHSERVHQTTIKASLDVESHRVTAEMNLKWKNTTNDTLHEIPFHLYLNAFSSTDTVFMRESGGGQLRGDKREGDDKENFGYVIVTKLSNAQGKDLLANWQMDNSVATLSLSEPLESGQTIEFNMSFTSQLPKVFARSGHNGDTFNFVAQWFPKPSVYINGKWVNHRYHAHSEFFADFGSYDVTLTVPTDYVVGATGFLADKQQEGDLTRHHYVAEDVHDFVWTADKNFAEANQQWQGINIRLLYQEPLDEKSIQNQFDAAIASFEWFEKYVGAYPYSTMTLVQPPEDASGAGGMEYPTLVTTITDLDYSSFQHSAALVTIHEIGHNYWQGILASNEFEESWMDEGINSYTEGRILAEAMKRKNVAQFAHLSIELPMVHHASTARTPTFDPVNTNSWSFINSRAYGTNSYSKPATILNTVERVWGVEKVDLLLTAYYQQWAFKHPNTKNFLDVAKTIDVEMAQFLDDAINTTKTIDFTVVSLQSEKKHQGGGYRLLLEQQSEVTPEYTKPSKSDLYSNTVTLAYQGELTPPSIEVLLTFEDGSEETHIWQLDANKQWKTLRFESEVKLVEAIVDPRFTLLLDKDLSNNIKKERSESNQAWRWVVSLLQSMHHLINAFLPL</sequence>
<dbReference type="Proteomes" id="UP000623842">
    <property type="component" value="Unassembled WGS sequence"/>
</dbReference>
<protein>
    <recommendedName>
        <fullName evidence="4">Peptidase M1 membrane alanine aminopeptidase domain-containing protein</fullName>
    </recommendedName>
</protein>
<evidence type="ECO:0000256" key="1">
    <source>
        <dbReference type="PIRSR" id="PIRSR634015-1"/>
    </source>
</evidence>
<proteinExistence type="predicted"/>
<feature type="active site" description="Proton donor" evidence="1">
    <location>
        <position position="437"/>
    </location>
</feature>
<comment type="cofactor">
    <cofactor evidence="2">
        <name>Zn(2+)</name>
        <dbReference type="ChEBI" id="CHEBI:29105"/>
    </cofactor>
    <text evidence="2">Binds 1 zinc ion per subunit.</text>
</comment>
<feature type="active site" description="Proton acceptor" evidence="1">
    <location>
        <position position="350"/>
    </location>
</feature>
<feature type="binding site" evidence="2">
    <location>
        <position position="372"/>
    </location>
    <ligand>
        <name>Zn(2+)</name>
        <dbReference type="ChEBI" id="CHEBI:29105"/>
        <note>catalytic</note>
    </ligand>
</feature>
<dbReference type="RefSeq" id="WP_189767977.1">
    <property type="nucleotide sequence ID" value="NZ_BNCK01000002.1"/>
</dbReference>
<dbReference type="PANTHER" id="PTHR45726">
    <property type="entry name" value="LEUKOTRIENE A-4 HYDROLASE"/>
    <property type="match status" value="1"/>
</dbReference>
<feature type="chain" id="PRO_5036880340" description="Peptidase M1 membrane alanine aminopeptidase domain-containing protein" evidence="3">
    <location>
        <begin position="22"/>
        <end position="647"/>
    </location>
</feature>
<evidence type="ECO:0000256" key="2">
    <source>
        <dbReference type="PIRSR" id="PIRSR634015-3"/>
    </source>
</evidence>
<reference evidence="5" key="1">
    <citation type="journal article" date="2014" name="Int. J. Syst. Evol. Microbiol.">
        <title>Complete genome sequence of Corynebacterium casei LMG S-19264T (=DSM 44701T), isolated from a smear-ripened cheese.</title>
        <authorList>
            <consortium name="US DOE Joint Genome Institute (JGI-PGF)"/>
            <person name="Walter F."/>
            <person name="Albersmeier A."/>
            <person name="Kalinowski J."/>
            <person name="Ruckert C."/>
        </authorList>
    </citation>
    <scope>NUCLEOTIDE SEQUENCE</scope>
    <source>
        <strain evidence="5">KCTC 42731</strain>
    </source>
</reference>